<dbReference type="Proteomes" id="UP000000598">
    <property type="component" value="Chromosome A"/>
</dbReference>
<keyword evidence="3" id="KW-1185">Reference proteome</keyword>
<name>Q6CX37_KLULA</name>
<dbReference type="EMBL" id="CR382121">
    <property type="protein sequence ID" value="CAH03090.1"/>
    <property type="molecule type" value="Genomic_DNA"/>
</dbReference>
<accession>Q6CX37</accession>
<evidence type="ECO:0000313" key="3">
    <source>
        <dbReference type="Proteomes" id="UP000000598"/>
    </source>
</evidence>
<feature type="region of interest" description="Disordered" evidence="1">
    <location>
        <begin position="133"/>
        <end position="190"/>
    </location>
</feature>
<proteinExistence type="predicted"/>
<dbReference type="AlphaFoldDB" id="Q6CX37"/>
<protein>
    <submittedName>
        <fullName evidence="2">KLLA0A11550p</fullName>
    </submittedName>
</protein>
<organism evidence="2 3">
    <name type="scientific">Kluyveromyces lactis (strain ATCC 8585 / CBS 2359 / DSM 70799 / NBRC 1267 / NRRL Y-1140 / WM37)</name>
    <name type="common">Yeast</name>
    <name type="synonym">Candida sphaerica</name>
    <dbReference type="NCBI Taxonomy" id="284590"/>
    <lineage>
        <taxon>Eukaryota</taxon>
        <taxon>Fungi</taxon>
        <taxon>Dikarya</taxon>
        <taxon>Ascomycota</taxon>
        <taxon>Saccharomycotina</taxon>
        <taxon>Saccharomycetes</taxon>
        <taxon>Saccharomycetales</taxon>
        <taxon>Saccharomycetaceae</taxon>
        <taxon>Kluyveromyces</taxon>
    </lineage>
</organism>
<evidence type="ECO:0000313" key="2">
    <source>
        <dbReference type="EMBL" id="CAH03090.1"/>
    </source>
</evidence>
<dbReference type="GeneID" id="2896655"/>
<dbReference type="KEGG" id="kla:KLLA0_A11550g"/>
<evidence type="ECO:0000256" key="1">
    <source>
        <dbReference type="SAM" id="MobiDB-lite"/>
    </source>
</evidence>
<reference evidence="2 3" key="1">
    <citation type="journal article" date="2004" name="Nature">
        <title>Genome evolution in yeasts.</title>
        <authorList>
            <consortium name="Genolevures"/>
            <person name="Dujon B."/>
            <person name="Sherman D."/>
            <person name="Fischer G."/>
            <person name="Durrens P."/>
            <person name="Casaregola S."/>
            <person name="Lafontaine I."/>
            <person name="de Montigny J."/>
            <person name="Marck C."/>
            <person name="Neuveglise C."/>
            <person name="Talla E."/>
            <person name="Goffard N."/>
            <person name="Frangeul L."/>
            <person name="Aigle M."/>
            <person name="Anthouard V."/>
            <person name="Babour A."/>
            <person name="Barbe V."/>
            <person name="Barnay S."/>
            <person name="Blanchin S."/>
            <person name="Beckerich J.M."/>
            <person name="Beyne E."/>
            <person name="Bleykasten C."/>
            <person name="Boisrame A."/>
            <person name="Boyer J."/>
            <person name="Cattolico L."/>
            <person name="Confanioleri F."/>
            <person name="de Daruvar A."/>
            <person name="Despons L."/>
            <person name="Fabre E."/>
            <person name="Fairhead C."/>
            <person name="Ferry-Dumazet H."/>
            <person name="Groppi A."/>
            <person name="Hantraye F."/>
            <person name="Hennequin C."/>
            <person name="Jauniaux N."/>
            <person name="Joyet P."/>
            <person name="Kachouri R."/>
            <person name="Kerrest A."/>
            <person name="Koszul R."/>
            <person name="Lemaire M."/>
            <person name="Lesur I."/>
            <person name="Ma L."/>
            <person name="Muller H."/>
            <person name="Nicaud J.M."/>
            <person name="Nikolski M."/>
            <person name="Oztas S."/>
            <person name="Ozier-Kalogeropoulos O."/>
            <person name="Pellenz S."/>
            <person name="Potier S."/>
            <person name="Richard G.F."/>
            <person name="Straub M.L."/>
            <person name="Suleau A."/>
            <person name="Swennene D."/>
            <person name="Tekaia F."/>
            <person name="Wesolowski-Louvel M."/>
            <person name="Westhof E."/>
            <person name="Wirth B."/>
            <person name="Zeniou-Meyer M."/>
            <person name="Zivanovic I."/>
            <person name="Bolotin-Fukuhara M."/>
            <person name="Thierry A."/>
            <person name="Bouchier C."/>
            <person name="Caudron B."/>
            <person name="Scarpelli C."/>
            <person name="Gaillardin C."/>
            <person name="Weissenbach J."/>
            <person name="Wincker P."/>
            <person name="Souciet J.L."/>
        </authorList>
    </citation>
    <scope>NUCLEOTIDE SEQUENCE [LARGE SCALE GENOMIC DNA]</scope>
    <source>
        <strain evidence="3">ATCC 8585 / CBS 2359 / DSM 70799 / NBRC 1267 / NRRL Y-1140 / WM37</strain>
    </source>
</reference>
<sequence>MIRQDGKLIILPSKITVGKQLEVGTYFMLKLGQNAIRFNSIRGNLELNVRAADWDTNMEFIIFRRRPRLKNDLLGCRRRDVLDQDFININKLRPKALREYYVVWKSVELNSLAKDVQFIVDIEFFPSSGPIIPLKSPQSPSEKSSPVIKTKLPKQLPQSPESKPATTPRDQESSPKFFPRLRRHSRHQRRNDLNIDSDDIVYDNVIIYDGKEKAVVAGNYTHGLKSYEAESSDTSGVYSFIEQNKEKIRNYDYDTLVIKETPKDLLNNEYARLQLGDKLMFIHSFPSANVKLTGYLGNGRWSVPETNETRRQLYVLQQPTLPPPRVPPKCPKGMLWEEYYLLNKEKYIREVMRN</sequence>
<feature type="compositionally biased region" description="Low complexity" evidence="1">
    <location>
        <begin position="133"/>
        <end position="146"/>
    </location>
</feature>
<dbReference type="OMA" id="MLWEEYY"/>
<feature type="compositionally biased region" description="Polar residues" evidence="1">
    <location>
        <begin position="156"/>
        <end position="165"/>
    </location>
</feature>
<dbReference type="RefSeq" id="XP_451502.1">
    <property type="nucleotide sequence ID" value="XM_451502.1"/>
</dbReference>
<dbReference type="eggNOG" id="ENOG502S5U2">
    <property type="taxonomic scope" value="Eukaryota"/>
</dbReference>
<dbReference type="HOGENOM" id="CLU_880183_0_0_1"/>
<feature type="compositionally biased region" description="Basic residues" evidence="1">
    <location>
        <begin position="179"/>
        <end position="189"/>
    </location>
</feature>
<gene>
    <name evidence="2" type="ORF">KLLA0_A11550g</name>
</gene>
<dbReference type="InParanoid" id="Q6CX37"/>
<dbReference type="PaxDb" id="284590-Q6CX37"/>